<name>A0ABN8ITE3_9NEOP</name>
<sequence>MELRLICDCQRHIAYAVLGMLRSAVGNFITSDLDRVENDFGFEVASRSRLAAAAKKYNCCTNGFDRRAKYHSFIEDRREVDKSLKYPILRRRSRGQQLVLNKSTCGSHRVRGALRTCRCLFALSAYPLPTPPTGTHERGGPQRNLPRCSRSSPTGKVNRSSPQKDVCAGGRLAPLLFARYKTPFARCARQGESPKRIELAAEAAGHASFAND</sequence>
<evidence type="ECO:0000256" key="1">
    <source>
        <dbReference type="SAM" id="MobiDB-lite"/>
    </source>
</evidence>
<proteinExistence type="predicted"/>
<gene>
    <name evidence="2" type="ORF">IPOD504_LOCUS11231</name>
</gene>
<accession>A0ABN8ITE3</accession>
<evidence type="ECO:0000313" key="3">
    <source>
        <dbReference type="Proteomes" id="UP000837857"/>
    </source>
</evidence>
<organism evidence="2 3">
    <name type="scientific">Iphiclides podalirius</name>
    <name type="common">scarce swallowtail</name>
    <dbReference type="NCBI Taxonomy" id="110791"/>
    <lineage>
        <taxon>Eukaryota</taxon>
        <taxon>Metazoa</taxon>
        <taxon>Ecdysozoa</taxon>
        <taxon>Arthropoda</taxon>
        <taxon>Hexapoda</taxon>
        <taxon>Insecta</taxon>
        <taxon>Pterygota</taxon>
        <taxon>Neoptera</taxon>
        <taxon>Endopterygota</taxon>
        <taxon>Lepidoptera</taxon>
        <taxon>Glossata</taxon>
        <taxon>Ditrysia</taxon>
        <taxon>Papilionoidea</taxon>
        <taxon>Papilionidae</taxon>
        <taxon>Papilioninae</taxon>
        <taxon>Iphiclides</taxon>
    </lineage>
</organism>
<protein>
    <submittedName>
        <fullName evidence="2">Uncharacterized protein</fullName>
    </submittedName>
</protein>
<evidence type="ECO:0000313" key="2">
    <source>
        <dbReference type="EMBL" id="CAH2060914.1"/>
    </source>
</evidence>
<dbReference type="EMBL" id="OW152839">
    <property type="protein sequence ID" value="CAH2060914.1"/>
    <property type="molecule type" value="Genomic_DNA"/>
</dbReference>
<feature type="compositionally biased region" description="Polar residues" evidence="1">
    <location>
        <begin position="149"/>
        <end position="163"/>
    </location>
</feature>
<feature type="region of interest" description="Disordered" evidence="1">
    <location>
        <begin position="130"/>
        <end position="165"/>
    </location>
</feature>
<dbReference type="Proteomes" id="UP000837857">
    <property type="component" value="Chromosome 27"/>
</dbReference>
<reference evidence="2" key="1">
    <citation type="submission" date="2022-03" db="EMBL/GenBank/DDBJ databases">
        <authorList>
            <person name="Martin H S."/>
        </authorList>
    </citation>
    <scope>NUCLEOTIDE SEQUENCE</scope>
</reference>
<keyword evidence="3" id="KW-1185">Reference proteome</keyword>
<feature type="non-terminal residue" evidence="2">
    <location>
        <position position="212"/>
    </location>
</feature>